<dbReference type="InterPro" id="IPR052020">
    <property type="entry name" value="Cyclic_di-GMP/3'3'-cGAMP_PDE"/>
</dbReference>
<organism evidence="5 6">
    <name type="scientific">Caulifigura coniformis</name>
    <dbReference type="NCBI Taxonomy" id="2527983"/>
    <lineage>
        <taxon>Bacteria</taxon>
        <taxon>Pseudomonadati</taxon>
        <taxon>Planctomycetota</taxon>
        <taxon>Planctomycetia</taxon>
        <taxon>Planctomycetales</taxon>
        <taxon>Planctomycetaceae</taxon>
        <taxon>Caulifigura</taxon>
    </lineage>
</organism>
<dbReference type="RefSeq" id="WP_145029941.1">
    <property type="nucleotide sequence ID" value="NZ_CP036271.1"/>
</dbReference>
<proteinExistence type="predicted"/>
<keyword evidence="2" id="KW-0175">Coiled coil</keyword>
<feature type="domain" description="HD-GYP" evidence="4">
    <location>
        <begin position="181"/>
        <end position="400"/>
    </location>
</feature>
<evidence type="ECO:0000313" key="6">
    <source>
        <dbReference type="Proteomes" id="UP000315700"/>
    </source>
</evidence>
<keyword evidence="5" id="KW-0378">Hydrolase</keyword>
<reference evidence="5 6" key="1">
    <citation type="submission" date="2019-02" db="EMBL/GenBank/DDBJ databases">
        <title>Deep-cultivation of Planctomycetes and their phenomic and genomic characterization uncovers novel biology.</title>
        <authorList>
            <person name="Wiegand S."/>
            <person name="Jogler M."/>
            <person name="Boedeker C."/>
            <person name="Pinto D."/>
            <person name="Vollmers J."/>
            <person name="Rivas-Marin E."/>
            <person name="Kohn T."/>
            <person name="Peeters S.H."/>
            <person name="Heuer A."/>
            <person name="Rast P."/>
            <person name="Oberbeckmann S."/>
            <person name="Bunk B."/>
            <person name="Jeske O."/>
            <person name="Meyerdierks A."/>
            <person name="Storesund J.E."/>
            <person name="Kallscheuer N."/>
            <person name="Luecker S."/>
            <person name="Lage O.M."/>
            <person name="Pohl T."/>
            <person name="Merkel B.J."/>
            <person name="Hornburger P."/>
            <person name="Mueller R.-W."/>
            <person name="Bruemmer F."/>
            <person name="Labrenz M."/>
            <person name="Spormann A.M."/>
            <person name="Op den Camp H."/>
            <person name="Overmann J."/>
            <person name="Amann R."/>
            <person name="Jetten M.S.M."/>
            <person name="Mascher T."/>
            <person name="Medema M.H."/>
            <person name="Devos D.P."/>
            <person name="Kaster A.-K."/>
            <person name="Ovreas L."/>
            <person name="Rohde M."/>
            <person name="Galperin M.Y."/>
            <person name="Jogler C."/>
        </authorList>
    </citation>
    <scope>NUCLEOTIDE SEQUENCE [LARGE SCALE GENOMIC DNA]</scope>
    <source>
        <strain evidence="5 6">Pan44</strain>
    </source>
</reference>
<dbReference type="CDD" id="cd00077">
    <property type="entry name" value="HDc"/>
    <property type="match status" value="1"/>
</dbReference>
<dbReference type="SUPFAM" id="SSF52172">
    <property type="entry name" value="CheY-like"/>
    <property type="match status" value="1"/>
</dbReference>
<dbReference type="SMART" id="SM00471">
    <property type="entry name" value="HDc"/>
    <property type="match status" value="1"/>
</dbReference>
<evidence type="ECO:0000256" key="1">
    <source>
        <dbReference type="PROSITE-ProRule" id="PRU00169"/>
    </source>
</evidence>
<dbReference type="EC" id="3.1.4.52" evidence="5"/>
<dbReference type="Pfam" id="PF13487">
    <property type="entry name" value="HD_5"/>
    <property type="match status" value="2"/>
</dbReference>
<evidence type="ECO:0000259" key="3">
    <source>
        <dbReference type="PROSITE" id="PS50110"/>
    </source>
</evidence>
<dbReference type="OrthoDB" id="9759601at2"/>
<sequence>MLATLEPALTSLLRPMAIERAPERKSVLPSVAPATALIMLIDDEPINIKVARRYLQEAGYKDFIAITDSTIALDEITAHKPDVIVLDVMMPRINGIELLTSIRSNPQTAHIPVLILTANCERETRLKALDAGATDFLEKPVDPAELLPRVRNSLTIKAHHDHLERQAEELEAAVQKRTAELAASRLEVVQCLARAAEFRDDNTGRHVIRVGRYAGVIARSLGLADEFVNLLELAAQLHDVGKIGIPDSILLKAGSLTPDEFDMVQRHCGFGKRVFESATEQDSMMLRQHSKLGAQMLNCTSSPLIQIAARTALTHHERWDGTGYPLGLAGEDIPIEGRIVAVADVFDALSSRRPYKPAFPLTKCFQILEEGRGKHFDPQILDAFESARNEIVQIQLEYADVN</sequence>
<dbReference type="CDD" id="cd17551">
    <property type="entry name" value="REC_RpfG-like"/>
    <property type="match status" value="1"/>
</dbReference>
<name>A0A517SDE2_9PLAN</name>
<dbReference type="Gene3D" id="1.10.3210.10">
    <property type="entry name" value="Hypothetical protein af1432"/>
    <property type="match status" value="1"/>
</dbReference>
<dbReference type="PANTHER" id="PTHR45228:SF1">
    <property type="entry name" value="CYCLIC DI-GMP PHOSPHODIESTERASE TM_0186"/>
    <property type="match status" value="1"/>
</dbReference>
<dbReference type="InParanoid" id="A0A517SDE2"/>
<dbReference type="GO" id="GO:0000160">
    <property type="term" value="P:phosphorelay signal transduction system"/>
    <property type="evidence" value="ECO:0007669"/>
    <property type="project" value="InterPro"/>
</dbReference>
<dbReference type="KEGG" id="ccos:Pan44_21700"/>
<dbReference type="Gene3D" id="3.40.50.2300">
    <property type="match status" value="1"/>
</dbReference>
<dbReference type="InterPro" id="IPR037522">
    <property type="entry name" value="HD_GYP_dom"/>
</dbReference>
<dbReference type="PROSITE" id="PS50110">
    <property type="entry name" value="RESPONSE_REGULATORY"/>
    <property type="match status" value="1"/>
</dbReference>
<evidence type="ECO:0000256" key="2">
    <source>
        <dbReference type="SAM" id="Coils"/>
    </source>
</evidence>
<feature type="domain" description="Response regulatory" evidence="3">
    <location>
        <begin position="37"/>
        <end position="154"/>
    </location>
</feature>
<dbReference type="SMART" id="SM00448">
    <property type="entry name" value="REC"/>
    <property type="match status" value="1"/>
</dbReference>
<accession>A0A517SDE2</accession>
<dbReference type="InterPro" id="IPR003607">
    <property type="entry name" value="HD/PDEase_dom"/>
</dbReference>
<evidence type="ECO:0000259" key="4">
    <source>
        <dbReference type="PROSITE" id="PS51832"/>
    </source>
</evidence>
<feature type="modified residue" description="4-aspartylphosphate" evidence="1">
    <location>
        <position position="87"/>
    </location>
</feature>
<gene>
    <name evidence="5" type="primary">rpfG_3</name>
    <name evidence="5" type="ORF">Pan44_21700</name>
</gene>
<dbReference type="SUPFAM" id="SSF109604">
    <property type="entry name" value="HD-domain/PDEase-like"/>
    <property type="match status" value="1"/>
</dbReference>
<dbReference type="GO" id="GO:0071111">
    <property type="term" value="F:cyclic-guanylate-specific phosphodiesterase activity"/>
    <property type="evidence" value="ECO:0007669"/>
    <property type="project" value="UniProtKB-EC"/>
</dbReference>
<dbReference type="InterPro" id="IPR011006">
    <property type="entry name" value="CheY-like_superfamily"/>
</dbReference>
<evidence type="ECO:0000313" key="5">
    <source>
        <dbReference type="EMBL" id="QDT54143.1"/>
    </source>
</evidence>
<dbReference type="Pfam" id="PF00072">
    <property type="entry name" value="Response_reg"/>
    <property type="match status" value="1"/>
</dbReference>
<dbReference type="Proteomes" id="UP000315700">
    <property type="component" value="Chromosome"/>
</dbReference>
<keyword evidence="6" id="KW-1185">Reference proteome</keyword>
<dbReference type="PANTHER" id="PTHR45228">
    <property type="entry name" value="CYCLIC DI-GMP PHOSPHODIESTERASE TM_0186-RELATED"/>
    <property type="match status" value="1"/>
</dbReference>
<dbReference type="PROSITE" id="PS51832">
    <property type="entry name" value="HD_GYP"/>
    <property type="match status" value="1"/>
</dbReference>
<feature type="coiled-coil region" evidence="2">
    <location>
        <begin position="160"/>
        <end position="187"/>
    </location>
</feature>
<protein>
    <submittedName>
        <fullName evidence="5">Cyclic di-GMP phosphodiesterase response regulator RpfG</fullName>
        <ecNumber evidence="5">3.1.4.52</ecNumber>
    </submittedName>
</protein>
<dbReference type="EMBL" id="CP036271">
    <property type="protein sequence ID" value="QDT54143.1"/>
    <property type="molecule type" value="Genomic_DNA"/>
</dbReference>
<keyword evidence="1" id="KW-0597">Phosphoprotein</keyword>
<dbReference type="InterPro" id="IPR001789">
    <property type="entry name" value="Sig_transdc_resp-reg_receiver"/>
</dbReference>
<dbReference type="AlphaFoldDB" id="A0A517SDE2"/>